<organism evidence="8 9">
    <name type="scientific">Pendulispora brunnea</name>
    <dbReference type="NCBI Taxonomy" id="2905690"/>
    <lineage>
        <taxon>Bacteria</taxon>
        <taxon>Pseudomonadati</taxon>
        <taxon>Myxococcota</taxon>
        <taxon>Myxococcia</taxon>
        <taxon>Myxococcales</taxon>
        <taxon>Sorangiineae</taxon>
        <taxon>Pendulisporaceae</taxon>
        <taxon>Pendulispora</taxon>
    </lineage>
</organism>
<sequence>MTVEAWNGEARPQVHPRDVFAALTERVRASVDVRLAQMLEERTKVAAAYGEEAGIALEAARTLTTRGGKRTRAVLAAAAFEACGGGDSSVIAMAGVALELLQTHFLIHDDWMDDDDLRRGGPSVHAQLRARFGSTKTGDAMAILSGDYIAPLALEALLSVPLAPATVLEAARILAHMQQDAVVGQCLDMCPSGGRVEVVHDLKTGSYSVRGPLLLGAALAGGSADARAALVRYAAPLGIAFQLRDDLLGTFGDSRVTGKPVMSDIREGKRTALVDEVVKHPDAEPLLAKVLGIAEPDPRDLGALVQLMITSGARDRVERRLRDLLTKARRELVDAPFARAGALALDGAITALGDREK</sequence>
<keyword evidence="5" id="KW-0460">Magnesium</keyword>
<comment type="similarity">
    <text evidence="2 7">Belongs to the FPP/GGPP synthase family.</text>
</comment>
<keyword evidence="6" id="KW-0414">Isoprene biosynthesis</keyword>
<comment type="cofactor">
    <cofactor evidence="1">
        <name>Mg(2+)</name>
        <dbReference type="ChEBI" id="CHEBI:18420"/>
    </cofactor>
</comment>
<dbReference type="PANTHER" id="PTHR43281:SF1">
    <property type="entry name" value="FARNESYL DIPHOSPHATE SYNTHASE"/>
    <property type="match status" value="1"/>
</dbReference>
<dbReference type="RefSeq" id="WP_394842123.1">
    <property type="nucleotide sequence ID" value="NZ_CP089982.1"/>
</dbReference>
<accession>A0ABZ2JYC7</accession>
<dbReference type="InterPro" id="IPR033749">
    <property type="entry name" value="Polyprenyl_synt_CS"/>
</dbReference>
<dbReference type="PANTHER" id="PTHR43281">
    <property type="entry name" value="FARNESYL DIPHOSPHATE SYNTHASE"/>
    <property type="match status" value="1"/>
</dbReference>
<evidence type="ECO:0000256" key="1">
    <source>
        <dbReference type="ARBA" id="ARBA00001946"/>
    </source>
</evidence>
<evidence type="ECO:0000256" key="5">
    <source>
        <dbReference type="ARBA" id="ARBA00022842"/>
    </source>
</evidence>
<dbReference type="PROSITE" id="PS00444">
    <property type="entry name" value="POLYPRENYL_SYNTHASE_2"/>
    <property type="match status" value="1"/>
</dbReference>
<reference evidence="8 9" key="1">
    <citation type="submission" date="2021-12" db="EMBL/GenBank/DDBJ databases">
        <title>Discovery of the Pendulisporaceae a myxobacterial family with distinct sporulation behavior and unique specialized metabolism.</title>
        <authorList>
            <person name="Garcia R."/>
            <person name="Popoff A."/>
            <person name="Bader C.D."/>
            <person name="Loehr J."/>
            <person name="Walesch S."/>
            <person name="Walt C."/>
            <person name="Boldt J."/>
            <person name="Bunk B."/>
            <person name="Haeckl F.J.F.P.J."/>
            <person name="Gunesch A.P."/>
            <person name="Birkelbach J."/>
            <person name="Nuebel U."/>
            <person name="Pietschmann T."/>
            <person name="Bach T."/>
            <person name="Mueller R."/>
        </authorList>
    </citation>
    <scope>NUCLEOTIDE SEQUENCE [LARGE SCALE GENOMIC DNA]</scope>
    <source>
        <strain evidence="8 9">MSr12523</strain>
    </source>
</reference>
<dbReference type="Proteomes" id="UP001379533">
    <property type="component" value="Chromosome"/>
</dbReference>
<evidence type="ECO:0000256" key="2">
    <source>
        <dbReference type="ARBA" id="ARBA00006706"/>
    </source>
</evidence>
<protein>
    <submittedName>
        <fullName evidence="8">Polyprenyl synthetase family protein</fullName>
    </submittedName>
</protein>
<dbReference type="SFLD" id="SFLDS00005">
    <property type="entry name" value="Isoprenoid_Synthase_Type_I"/>
    <property type="match status" value="1"/>
</dbReference>
<evidence type="ECO:0000256" key="3">
    <source>
        <dbReference type="ARBA" id="ARBA00022679"/>
    </source>
</evidence>
<keyword evidence="9" id="KW-1185">Reference proteome</keyword>
<evidence type="ECO:0000313" key="9">
    <source>
        <dbReference type="Proteomes" id="UP001379533"/>
    </source>
</evidence>
<evidence type="ECO:0000256" key="4">
    <source>
        <dbReference type="ARBA" id="ARBA00022723"/>
    </source>
</evidence>
<dbReference type="Pfam" id="PF00348">
    <property type="entry name" value="polyprenyl_synt"/>
    <property type="match status" value="1"/>
</dbReference>
<evidence type="ECO:0000256" key="6">
    <source>
        <dbReference type="ARBA" id="ARBA00023229"/>
    </source>
</evidence>
<dbReference type="EMBL" id="CP089982">
    <property type="protein sequence ID" value="WXA91502.1"/>
    <property type="molecule type" value="Genomic_DNA"/>
</dbReference>
<dbReference type="InterPro" id="IPR000092">
    <property type="entry name" value="Polyprenyl_synt"/>
</dbReference>
<proteinExistence type="inferred from homology"/>
<evidence type="ECO:0000313" key="8">
    <source>
        <dbReference type="EMBL" id="WXA91502.1"/>
    </source>
</evidence>
<keyword evidence="3 7" id="KW-0808">Transferase</keyword>
<dbReference type="PROSITE" id="PS00723">
    <property type="entry name" value="POLYPRENYL_SYNTHASE_1"/>
    <property type="match status" value="1"/>
</dbReference>
<name>A0ABZ2JYC7_9BACT</name>
<dbReference type="SUPFAM" id="SSF48576">
    <property type="entry name" value="Terpenoid synthases"/>
    <property type="match status" value="1"/>
</dbReference>
<dbReference type="Gene3D" id="1.10.600.10">
    <property type="entry name" value="Farnesyl Diphosphate Synthase"/>
    <property type="match status" value="1"/>
</dbReference>
<dbReference type="InterPro" id="IPR008949">
    <property type="entry name" value="Isoprenoid_synthase_dom_sf"/>
</dbReference>
<evidence type="ECO:0000256" key="7">
    <source>
        <dbReference type="RuleBase" id="RU004466"/>
    </source>
</evidence>
<gene>
    <name evidence="8" type="ORF">LZC95_34225</name>
</gene>
<keyword evidence="4" id="KW-0479">Metal-binding</keyword>